<protein>
    <submittedName>
        <fullName evidence="1">Uncharacterized protein</fullName>
    </submittedName>
</protein>
<comment type="caution">
    <text evidence="1">The sequence shown here is derived from an EMBL/GenBank/DDBJ whole genome shotgun (WGS) entry which is preliminary data.</text>
</comment>
<dbReference type="Proteomes" id="UP000673375">
    <property type="component" value="Unassembled WGS sequence"/>
</dbReference>
<gene>
    <name evidence="1" type="ORF">I6N96_09070</name>
</gene>
<dbReference type="RefSeq" id="WP_209557255.1">
    <property type="nucleotide sequence ID" value="NZ_JAEDXU010000004.1"/>
</dbReference>
<evidence type="ECO:0000313" key="2">
    <source>
        <dbReference type="Proteomes" id="UP000673375"/>
    </source>
</evidence>
<name>A0ABS4CKW7_9ENTE</name>
<reference evidence="1 2" key="1">
    <citation type="submission" date="2020-12" db="EMBL/GenBank/DDBJ databases">
        <title>Vagococcus allomyrinae sp. nov. and Enterococcus lavae sp. nov., isolated from the larvae of Allomyrina dichotoma.</title>
        <authorList>
            <person name="Lee S.D."/>
        </authorList>
    </citation>
    <scope>NUCLEOTIDE SEQUENCE [LARGE SCALE GENOMIC DNA]</scope>
    <source>
        <strain evidence="1 2">BWM-S5</strain>
    </source>
</reference>
<proteinExistence type="predicted"/>
<keyword evidence="2" id="KW-1185">Reference proteome</keyword>
<evidence type="ECO:0000313" key="1">
    <source>
        <dbReference type="EMBL" id="MBP1046434.1"/>
    </source>
</evidence>
<dbReference type="EMBL" id="JAEDXU010000004">
    <property type="protein sequence ID" value="MBP1046434.1"/>
    <property type="molecule type" value="Genomic_DNA"/>
</dbReference>
<accession>A0ABS4CKW7</accession>
<sequence>MNRIKKRFIKALPDVSLMIVSGLSFRASLLLGLLTVLVWTAIGIMNHPDTAIIIDGKKRKQVN</sequence>
<organism evidence="1 2">
    <name type="scientific">Enterococcus larvae</name>
    <dbReference type="NCBI Taxonomy" id="2794352"/>
    <lineage>
        <taxon>Bacteria</taxon>
        <taxon>Bacillati</taxon>
        <taxon>Bacillota</taxon>
        <taxon>Bacilli</taxon>
        <taxon>Lactobacillales</taxon>
        <taxon>Enterococcaceae</taxon>
        <taxon>Enterococcus</taxon>
    </lineage>
</organism>